<dbReference type="PROSITE" id="PS51257">
    <property type="entry name" value="PROKAR_LIPOPROTEIN"/>
    <property type="match status" value="1"/>
</dbReference>
<dbReference type="EMBL" id="AM260479">
    <property type="protein sequence ID" value="CAJ91416.1"/>
    <property type="molecule type" value="Genomic_DNA"/>
</dbReference>
<dbReference type="AlphaFoldDB" id="Q0KF05"/>
<evidence type="ECO:0000313" key="2">
    <source>
        <dbReference type="EMBL" id="CAJ91416.1"/>
    </source>
</evidence>
<dbReference type="KEGG" id="reh:H16_A0264"/>
<dbReference type="eggNOG" id="COG1309">
    <property type="taxonomic scope" value="Bacteria"/>
</dbReference>
<keyword evidence="3" id="KW-1185">Reference proteome</keyword>
<name>Q0KF05_CUPNH</name>
<protein>
    <recommendedName>
        <fullName evidence="4">TetR/AcrR family transcriptional regulator</fullName>
    </recommendedName>
</protein>
<evidence type="ECO:0000256" key="1">
    <source>
        <dbReference type="SAM" id="MobiDB-lite"/>
    </source>
</evidence>
<sequence>MARALGIQPAATAGCTASTRDGRCAASRRRERSGLSTYRPASDDTDASMARIAPRYSRGLRTTLLLLEAGRRLLRAHAGTGLDPGNLRAAGVTTGAFYSRFEGKDSYFRALQALVLATLRKGMAEPLAQLHPAGASPELELRIRFAHQALAGTLLYALINRDSTFALSDRRLDMEMARAFLLYVA</sequence>
<dbReference type="Gene3D" id="1.10.357.10">
    <property type="entry name" value="Tetracycline Repressor, domain 2"/>
    <property type="match status" value="1"/>
</dbReference>
<gene>
    <name evidence="2" type="ordered locus">H16_A0264</name>
</gene>
<dbReference type="HOGENOM" id="CLU_125368_0_0_4"/>
<evidence type="ECO:0008006" key="4">
    <source>
        <dbReference type="Google" id="ProtNLM"/>
    </source>
</evidence>
<evidence type="ECO:0000313" key="3">
    <source>
        <dbReference type="Proteomes" id="UP000008210"/>
    </source>
</evidence>
<organism evidence="2 3">
    <name type="scientific">Cupriavidus necator (strain ATCC 17699 / DSM 428 / KCTC 22496 / NCIMB 10442 / H16 / Stanier 337)</name>
    <name type="common">Ralstonia eutropha</name>
    <dbReference type="NCBI Taxonomy" id="381666"/>
    <lineage>
        <taxon>Bacteria</taxon>
        <taxon>Pseudomonadati</taxon>
        <taxon>Pseudomonadota</taxon>
        <taxon>Betaproteobacteria</taxon>
        <taxon>Burkholderiales</taxon>
        <taxon>Burkholderiaceae</taxon>
        <taxon>Cupriavidus</taxon>
    </lineage>
</organism>
<proteinExistence type="predicted"/>
<dbReference type="Proteomes" id="UP000008210">
    <property type="component" value="Chromosome 1"/>
</dbReference>
<accession>Q0KF05</accession>
<reference evidence="2 3" key="1">
    <citation type="journal article" date="2006" name="Nat. Biotechnol.">
        <title>Genome sequence of the bioplastic-producing 'Knallgas' bacterium Ralstonia eutropha H16.</title>
        <authorList>
            <person name="Pohlmann A."/>
            <person name="Fricke W.F."/>
            <person name="Reinecke F."/>
            <person name="Kusian B."/>
            <person name="Liesegang H."/>
            <person name="Cramm R."/>
            <person name="Eitinger T."/>
            <person name="Ewering C."/>
            <person name="Potter M."/>
            <person name="Schwartz E."/>
            <person name="Strittmatter A."/>
            <person name="Voss I."/>
            <person name="Gottschalk G."/>
            <person name="Steinbuechel A."/>
            <person name="Friedrich B."/>
            <person name="Bowien B."/>
        </authorList>
    </citation>
    <scope>NUCLEOTIDE SEQUENCE [LARGE SCALE GENOMIC DNA]</scope>
    <source>
        <strain evidence="3">ATCC 17699 / DSM 428 / KCTC 22496 / NCIMB 10442 / H16 / Stanier 337</strain>
    </source>
</reference>
<feature type="region of interest" description="Disordered" evidence="1">
    <location>
        <begin position="24"/>
        <end position="44"/>
    </location>
</feature>
<dbReference type="STRING" id="381666.H16_A0264"/>